<dbReference type="PROSITE" id="PS51217">
    <property type="entry name" value="UVRD_HELICASE_CTER"/>
    <property type="match status" value="1"/>
</dbReference>
<dbReference type="RefSeq" id="WP_121876955.1">
    <property type="nucleotide sequence ID" value="NZ_REFJ01000003.1"/>
</dbReference>
<gene>
    <name evidence="11" type="primary">rep</name>
    <name evidence="15" type="ORF">DFR27_1648</name>
</gene>
<name>A0A3M0AMQ2_9GAMM</name>
<dbReference type="InterPro" id="IPR013986">
    <property type="entry name" value="DExx_box_DNA_helicase_dom_sf"/>
</dbReference>
<proteinExistence type="inferred from homology"/>
<evidence type="ECO:0000256" key="12">
    <source>
        <dbReference type="PROSITE-ProRule" id="PRU00560"/>
    </source>
</evidence>
<comment type="catalytic activity">
    <reaction evidence="9 11">
        <text>Couples ATP hydrolysis with the unwinding of duplex DNA by translocating in the 3'-5' direction.</text>
        <dbReference type="EC" id="5.6.2.4"/>
    </reaction>
</comment>
<comment type="caution">
    <text evidence="15">The sequence shown here is derived from an EMBL/GenBank/DDBJ whole genome shotgun (WGS) entry which is preliminary data.</text>
</comment>
<evidence type="ECO:0000256" key="3">
    <source>
        <dbReference type="ARBA" id="ARBA00022741"/>
    </source>
</evidence>
<dbReference type="PANTHER" id="PTHR11070:SF64">
    <property type="entry name" value="ATP-DEPENDENT DNA HELICASE REP"/>
    <property type="match status" value="1"/>
</dbReference>
<dbReference type="CDD" id="cd17932">
    <property type="entry name" value="DEXQc_UvrD"/>
    <property type="match status" value="1"/>
</dbReference>
<dbReference type="Gene3D" id="1.10.486.10">
    <property type="entry name" value="PCRA, domain 4"/>
    <property type="match status" value="1"/>
</dbReference>
<keyword evidence="16" id="KW-1185">Reference proteome</keyword>
<dbReference type="GO" id="GO:0005524">
    <property type="term" value="F:ATP binding"/>
    <property type="evidence" value="ECO:0007669"/>
    <property type="project" value="UniProtKB-UniRule"/>
</dbReference>
<organism evidence="15 16">
    <name type="scientific">Umboniibacter marinipuniceus</name>
    <dbReference type="NCBI Taxonomy" id="569599"/>
    <lineage>
        <taxon>Bacteria</taxon>
        <taxon>Pseudomonadati</taxon>
        <taxon>Pseudomonadota</taxon>
        <taxon>Gammaproteobacteria</taxon>
        <taxon>Cellvibrionales</taxon>
        <taxon>Cellvibrionaceae</taxon>
        <taxon>Umboniibacter</taxon>
    </lineage>
</organism>
<protein>
    <recommendedName>
        <fullName evidence="11">ATP-dependent DNA helicase Rep</fullName>
        <ecNumber evidence="11">5.6.2.4</ecNumber>
    </recommendedName>
    <alternativeName>
        <fullName evidence="11">DNA 3'-5' helicase Rep</fullName>
    </alternativeName>
</protein>
<comment type="similarity">
    <text evidence="1 11">Belongs to the helicase family. UvrD subfamily.</text>
</comment>
<dbReference type="GO" id="GO:0006260">
    <property type="term" value="P:DNA replication"/>
    <property type="evidence" value="ECO:0007669"/>
    <property type="project" value="UniProtKB-UniRule"/>
</dbReference>
<dbReference type="HAMAP" id="MF_01920">
    <property type="entry name" value="Helicase_Rep"/>
    <property type="match status" value="1"/>
</dbReference>
<accession>A0A3M0AMQ2</accession>
<dbReference type="InterPro" id="IPR014016">
    <property type="entry name" value="UvrD-like_ATP-bd"/>
</dbReference>
<sequence>MSKLNPRQAEAVKYIDGPLLVLAGAGSGKTSVITRKIAYLIEECGYPGQAIAAVTFTNKAAREMKERVAQLVDKKKIRGLMVCTFHTLGLTIIRRELRTLGYRPGFSIFDQSDALALLKELMMKDGDIDMDHVEMIQNMISNWKNELISPEKALSMAGSQGEQQIAAIYQHYNRALKAYNAFDFDDLILQPSLLFDEHPDILQRWRAKLRYLLIDEYQDTNGAQYQLIQTLLGNRGGLTVVGDDDQSIYAWRGARPENIAQLSKDYPGLHVVKLEQNYRSTSRILKAANHLIDHNPHDFNKKLWSEMGYGDPIRVIRTANEDAECERVATEIMDQRLRTGGRYSDFAVLYRGNHQSRLLEMKLQQFQVPYIMSGGTSFFSRQEVKDSLAYLRLLVNPTDDNAFLRIINVPRRKIGPSTLEKLAGIAVQREQSLFNTCGDAHALNANFPPEAAKRLFDFHDWISGVRQRADEGDPIAAVRAMIDESDYENWLHQNASSPNVAEKRMGNVHSLVDQLKQTLGWLQEDDPDADLEAVINRLLLRDMLEQQEEEDDSDRVQLLTIHASKGLEYPNVFLLGWEEEILPHRSSIEEGNVEEERRLAYVAITRAKRNLTITLAAKRKQFGEWQTCQPSRFLDELPEEDIDKLGFGTDTEKAQNKERGRETLASLRDLLKK</sequence>
<evidence type="ECO:0000256" key="4">
    <source>
        <dbReference type="ARBA" id="ARBA00022801"/>
    </source>
</evidence>
<evidence type="ECO:0000256" key="11">
    <source>
        <dbReference type="HAMAP-Rule" id="MF_01920"/>
    </source>
</evidence>
<evidence type="ECO:0000256" key="9">
    <source>
        <dbReference type="ARBA" id="ARBA00034617"/>
    </source>
</evidence>
<keyword evidence="6 11" id="KW-0067">ATP-binding</keyword>
<keyword evidence="8 11" id="KW-0413">Isomerase</keyword>
<dbReference type="InterPro" id="IPR000212">
    <property type="entry name" value="DNA_helicase_UvrD/REP"/>
</dbReference>
<keyword evidence="2 11" id="KW-0235">DNA replication</keyword>
<dbReference type="GO" id="GO:0016887">
    <property type="term" value="F:ATP hydrolysis activity"/>
    <property type="evidence" value="ECO:0007669"/>
    <property type="project" value="RHEA"/>
</dbReference>
<evidence type="ECO:0000313" key="15">
    <source>
        <dbReference type="EMBL" id="RMA80282.1"/>
    </source>
</evidence>
<evidence type="ECO:0000256" key="5">
    <source>
        <dbReference type="ARBA" id="ARBA00022806"/>
    </source>
</evidence>
<dbReference type="InterPro" id="IPR027417">
    <property type="entry name" value="P-loop_NTPase"/>
</dbReference>
<reference evidence="15 16" key="1">
    <citation type="submission" date="2018-10" db="EMBL/GenBank/DDBJ databases">
        <title>Genomic Encyclopedia of Type Strains, Phase IV (KMG-IV): sequencing the most valuable type-strain genomes for metagenomic binning, comparative biology and taxonomic classification.</title>
        <authorList>
            <person name="Goeker M."/>
        </authorList>
    </citation>
    <scope>NUCLEOTIDE SEQUENCE [LARGE SCALE GENOMIC DNA]</scope>
    <source>
        <strain evidence="15 16">DSM 25080</strain>
    </source>
</reference>
<keyword evidence="4 11" id="KW-0378">Hydrolase</keyword>
<evidence type="ECO:0000256" key="1">
    <source>
        <dbReference type="ARBA" id="ARBA00009922"/>
    </source>
</evidence>
<keyword evidence="5 11" id="KW-0347">Helicase</keyword>
<dbReference type="GO" id="GO:0005829">
    <property type="term" value="C:cytosol"/>
    <property type="evidence" value="ECO:0007669"/>
    <property type="project" value="TreeGrafter"/>
</dbReference>
<dbReference type="EC" id="5.6.2.4" evidence="11"/>
<comment type="function">
    <text evidence="11">Rep helicase is a single-stranded DNA-dependent ATPase involved in DNA replication; it can initiate unwinding at a nick in the DNA. It binds to the single-stranded DNA and acts in a progressive fashion along the DNA in the 3' to 5' direction.</text>
</comment>
<evidence type="ECO:0000256" key="10">
    <source>
        <dbReference type="ARBA" id="ARBA00048988"/>
    </source>
</evidence>
<dbReference type="CDD" id="cd18807">
    <property type="entry name" value="SF1_C_UvrD"/>
    <property type="match status" value="1"/>
</dbReference>
<dbReference type="OrthoDB" id="9806690at2"/>
<dbReference type="EMBL" id="REFJ01000003">
    <property type="protein sequence ID" value="RMA80282.1"/>
    <property type="molecule type" value="Genomic_DNA"/>
</dbReference>
<evidence type="ECO:0000259" key="13">
    <source>
        <dbReference type="PROSITE" id="PS51198"/>
    </source>
</evidence>
<dbReference type="Pfam" id="PF00580">
    <property type="entry name" value="UvrD-helicase"/>
    <property type="match status" value="1"/>
</dbReference>
<evidence type="ECO:0000259" key="14">
    <source>
        <dbReference type="PROSITE" id="PS51217"/>
    </source>
</evidence>
<evidence type="ECO:0000256" key="7">
    <source>
        <dbReference type="ARBA" id="ARBA00023125"/>
    </source>
</evidence>
<evidence type="ECO:0000256" key="8">
    <source>
        <dbReference type="ARBA" id="ARBA00023235"/>
    </source>
</evidence>
<dbReference type="Pfam" id="PF13361">
    <property type="entry name" value="UvrD_C"/>
    <property type="match status" value="1"/>
</dbReference>
<dbReference type="InterPro" id="IPR014017">
    <property type="entry name" value="DNA_helicase_UvrD-like_C"/>
</dbReference>
<dbReference type="GO" id="GO:0043138">
    <property type="term" value="F:3'-5' DNA helicase activity"/>
    <property type="evidence" value="ECO:0007669"/>
    <property type="project" value="UniProtKB-UniRule"/>
</dbReference>
<dbReference type="InterPro" id="IPR005752">
    <property type="entry name" value="Helicase_Rep"/>
</dbReference>
<keyword evidence="3 11" id="KW-0547">Nucleotide-binding</keyword>
<evidence type="ECO:0000256" key="2">
    <source>
        <dbReference type="ARBA" id="ARBA00022705"/>
    </source>
</evidence>
<feature type="binding site" evidence="11">
    <location>
        <position position="279"/>
    </location>
    <ligand>
        <name>ATP</name>
        <dbReference type="ChEBI" id="CHEBI:30616"/>
    </ligand>
</feature>
<dbReference type="GO" id="GO:0000725">
    <property type="term" value="P:recombinational repair"/>
    <property type="evidence" value="ECO:0007669"/>
    <property type="project" value="TreeGrafter"/>
</dbReference>
<comment type="catalytic activity">
    <reaction evidence="10 11">
        <text>ATP + H2O = ADP + phosphate + H(+)</text>
        <dbReference type="Rhea" id="RHEA:13065"/>
        <dbReference type="ChEBI" id="CHEBI:15377"/>
        <dbReference type="ChEBI" id="CHEBI:15378"/>
        <dbReference type="ChEBI" id="CHEBI:30616"/>
        <dbReference type="ChEBI" id="CHEBI:43474"/>
        <dbReference type="ChEBI" id="CHEBI:456216"/>
        <dbReference type="EC" id="5.6.2.4"/>
    </reaction>
</comment>
<keyword evidence="7 11" id="KW-0238">DNA-binding</keyword>
<evidence type="ECO:0000256" key="6">
    <source>
        <dbReference type="ARBA" id="ARBA00022840"/>
    </source>
</evidence>
<comment type="subunit">
    <text evidence="11">Homodimer.</text>
</comment>
<dbReference type="PANTHER" id="PTHR11070">
    <property type="entry name" value="UVRD / RECB / PCRA DNA HELICASE FAMILY MEMBER"/>
    <property type="match status" value="1"/>
</dbReference>
<dbReference type="GO" id="GO:0003697">
    <property type="term" value="F:single-stranded DNA binding"/>
    <property type="evidence" value="ECO:0007669"/>
    <property type="project" value="UniProtKB-UniRule"/>
</dbReference>
<feature type="binding site" evidence="12">
    <location>
        <begin position="23"/>
        <end position="30"/>
    </location>
    <ligand>
        <name>ATP</name>
        <dbReference type="ChEBI" id="CHEBI:30616"/>
    </ligand>
</feature>
<feature type="domain" description="UvrD-like helicase ATP-binding" evidence="13">
    <location>
        <begin position="2"/>
        <end position="281"/>
    </location>
</feature>
<feature type="domain" description="UvrD-like helicase C-terminal" evidence="14">
    <location>
        <begin position="282"/>
        <end position="566"/>
    </location>
</feature>
<evidence type="ECO:0000313" key="16">
    <source>
        <dbReference type="Proteomes" id="UP000267187"/>
    </source>
</evidence>
<dbReference type="Gene3D" id="1.10.10.160">
    <property type="match status" value="1"/>
</dbReference>
<dbReference type="NCBIfam" id="TIGR01074">
    <property type="entry name" value="rep"/>
    <property type="match status" value="1"/>
</dbReference>
<dbReference type="SUPFAM" id="SSF52540">
    <property type="entry name" value="P-loop containing nucleoside triphosphate hydrolases"/>
    <property type="match status" value="1"/>
</dbReference>
<dbReference type="Gene3D" id="3.40.50.300">
    <property type="entry name" value="P-loop containing nucleotide triphosphate hydrolases"/>
    <property type="match status" value="2"/>
</dbReference>
<dbReference type="PROSITE" id="PS51198">
    <property type="entry name" value="UVRD_HELICASE_ATP_BIND"/>
    <property type="match status" value="1"/>
</dbReference>
<dbReference type="AlphaFoldDB" id="A0A3M0AMQ2"/>
<dbReference type="Proteomes" id="UP000267187">
    <property type="component" value="Unassembled WGS sequence"/>
</dbReference>